<name>A0A8T0SND2_PANVG</name>
<dbReference type="Proteomes" id="UP000823388">
    <property type="component" value="Chromosome 5K"/>
</dbReference>
<organism evidence="2 3">
    <name type="scientific">Panicum virgatum</name>
    <name type="common">Blackwell switchgrass</name>
    <dbReference type="NCBI Taxonomy" id="38727"/>
    <lineage>
        <taxon>Eukaryota</taxon>
        <taxon>Viridiplantae</taxon>
        <taxon>Streptophyta</taxon>
        <taxon>Embryophyta</taxon>
        <taxon>Tracheophyta</taxon>
        <taxon>Spermatophyta</taxon>
        <taxon>Magnoliopsida</taxon>
        <taxon>Liliopsida</taxon>
        <taxon>Poales</taxon>
        <taxon>Poaceae</taxon>
        <taxon>PACMAD clade</taxon>
        <taxon>Panicoideae</taxon>
        <taxon>Panicodae</taxon>
        <taxon>Paniceae</taxon>
        <taxon>Panicinae</taxon>
        <taxon>Panicum</taxon>
        <taxon>Panicum sect. Hiantes</taxon>
    </lineage>
</organism>
<protein>
    <submittedName>
        <fullName evidence="2">Uncharacterized protein</fullName>
    </submittedName>
</protein>
<keyword evidence="3" id="KW-1185">Reference proteome</keyword>
<comment type="caution">
    <text evidence="2">The sequence shown here is derived from an EMBL/GenBank/DDBJ whole genome shotgun (WGS) entry which is preliminary data.</text>
</comment>
<reference evidence="2" key="1">
    <citation type="submission" date="2020-05" db="EMBL/GenBank/DDBJ databases">
        <title>WGS assembly of Panicum virgatum.</title>
        <authorList>
            <person name="Lovell J.T."/>
            <person name="Jenkins J."/>
            <person name="Shu S."/>
            <person name="Juenger T.E."/>
            <person name="Schmutz J."/>
        </authorList>
    </citation>
    <scope>NUCLEOTIDE SEQUENCE</scope>
    <source>
        <strain evidence="2">AP13</strain>
    </source>
</reference>
<evidence type="ECO:0000313" key="2">
    <source>
        <dbReference type="EMBL" id="KAG2598655.1"/>
    </source>
</evidence>
<evidence type="ECO:0000256" key="1">
    <source>
        <dbReference type="SAM" id="MobiDB-lite"/>
    </source>
</evidence>
<dbReference type="AlphaFoldDB" id="A0A8T0SND2"/>
<feature type="compositionally biased region" description="Low complexity" evidence="1">
    <location>
        <begin position="17"/>
        <end position="29"/>
    </location>
</feature>
<evidence type="ECO:0000313" key="3">
    <source>
        <dbReference type="Proteomes" id="UP000823388"/>
    </source>
</evidence>
<sequence>MASGDNAPPDGGRRPAATRWCATSSSSSRTRCKDSKGRFVERFDVHELIKRAVLMVKPVDKSAVATLMPPARRRPQRVSTRRGRTGRVAAAYGGGLIDDCSGEAADGTALASASASASAWSTENGEAPRLPCSHRRG</sequence>
<dbReference type="EMBL" id="CM029045">
    <property type="protein sequence ID" value="KAG2598655.1"/>
    <property type="molecule type" value="Genomic_DNA"/>
</dbReference>
<proteinExistence type="predicted"/>
<accession>A0A8T0SND2</accession>
<feature type="region of interest" description="Disordered" evidence="1">
    <location>
        <begin position="1"/>
        <end position="32"/>
    </location>
</feature>
<feature type="region of interest" description="Disordered" evidence="1">
    <location>
        <begin position="114"/>
        <end position="137"/>
    </location>
</feature>
<gene>
    <name evidence="2" type="ORF">PVAP13_5KG403700</name>
</gene>